<accession>A0A9W6BB82</accession>
<feature type="region of interest" description="Disordered" evidence="2">
    <location>
        <begin position="16"/>
        <end position="39"/>
    </location>
</feature>
<feature type="compositionally biased region" description="Low complexity" evidence="2">
    <location>
        <begin position="598"/>
        <end position="614"/>
    </location>
</feature>
<feature type="compositionally biased region" description="Gly residues" evidence="2">
    <location>
        <begin position="368"/>
        <end position="380"/>
    </location>
</feature>
<gene>
    <name evidence="3" type="primary">PLESTMB000327</name>
    <name evidence="3" type="ORF">PLESTB_000165200</name>
</gene>
<feature type="compositionally biased region" description="Low complexity" evidence="2">
    <location>
        <begin position="1660"/>
        <end position="1676"/>
    </location>
</feature>
<feature type="compositionally biased region" description="Gly residues" evidence="2">
    <location>
        <begin position="461"/>
        <end position="474"/>
    </location>
</feature>
<feature type="compositionally biased region" description="Gly residues" evidence="2">
    <location>
        <begin position="1021"/>
        <end position="1031"/>
    </location>
</feature>
<dbReference type="Proteomes" id="UP001165080">
    <property type="component" value="Unassembled WGS sequence"/>
</dbReference>
<feature type="region of interest" description="Disordered" evidence="2">
    <location>
        <begin position="535"/>
        <end position="614"/>
    </location>
</feature>
<feature type="compositionally biased region" description="Low complexity" evidence="2">
    <location>
        <begin position="175"/>
        <end position="199"/>
    </location>
</feature>
<feature type="compositionally biased region" description="Gly residues" evidence="2">
    <location>
        <begin position="1638"/>
        <end position="1656"/>
    </location>
</feature>
<feature type="compositionally biased region" description="Low complexity" evidence="2">
    <location>
        <begin position="777"/>
        <end position="800"/>
    </location>
</feature>
<feature type="region of interest" description="Disordered" evidence="2">
    <location>
        <begin position="828"/>
        <end position="885"/>
    </location>
</feature>
<evidence type="ECO:0000313" key="3">
    <source>
        <dbReference type="EMBL" id="GLC48939.1"/>
    </source>
</evidence>
<feature type="region of interest" description="Disordered" evidence="2">
    <location>
        <begin position="1620"/>
        <end position="1676"/>
    </location>
</feature>
<evidence type="ECO:0000256" key="1">
    <source>
        <dbReference type="SAM" id="Coils"/>
    </source>
</evidence>
<feature type="region of interest" description="Disordered" evidence="2">
    <location>
        <begin position="168"/>
        <end position="200"/>
    </location>
</feature>
<feature type="region of interest" description="Disordered" evidence="2">
    <location>
        <begin position="764"/>
        <end position="807"/>
    </location>
</feature>
<feature type="compositionally biased region" description="Gly residues" evidence="2">
    <location>
        <begin position="834"/>
        <end position="853"/>
    </location>
</feature>
<feature type="compositionally biased region" description="Basic and acidic residues" evidence="2">
    <location>
        <begin position="1626"/>
        <end position="1637"/>
    </location>
</feature>
<sequence>MHICCYGSVDGLLGRGQHSDPEASHADGSAVPDEAPTTSTVANQGAVWAVGSGLAGEPIVVVSLQSTTNYAWAARRAAAMATPGAPGCSRAAFSHRNWACSRSRMRAPGGVPPPRHIVFYDNPLADWAASAVRRWLERSNGAAASGPGGVFVARELAAPPLEPVVRDAAAPAASGQEQQQTAPPGQQQQQSPRPARTPQLLPYSVPTLAVGDVFLSCNTVAGLENADDWDFGSLGSSRPLAGGTASTSSTPAPGQHAPPAHSHTPPRPRSSPLDLASELLLRMSVPVGGQRLMFVSKESAELVRRALLLSRYDEIMERRAAEAEDAEAEAEAAEAVPPGSGGAPSTRLVVSTSAAAGSRVPRVAGAAVGPGTGTAPGWGSAGRSPQGGPSTSGSDGAEEDRPKPPFAPWPRRQSSTDRAPTAGASPTTPPASPESAAHPNTTASSAGLADVPGGVTLSSGSGSGSGGGGGGGDGSAPDGMPPDMPDWIPGPVRETVLAAARGFGGWLAHAGGGAAAAASSVPQGVAALFRRGATGGGGGGSGGGVLEVSPGPRPRLPAPPLTGLIRLPPLTTPTGGVADDPQRRNGDAPSPQEEEDAGATAQSRGAQAAAGPADTGIQPVLDWALRDREGFMRELKQLEEEKIIADAEAFLQAGVGGRASGAAAAAAAGAGGGGFLPPFSFSSYVARLPLEAALKAILSTPAAAATAAAAAEADAAAEAAPASARRRFLLCSDLADEQAVEGSRELDRLVAEMEAAAAAAAAEGGAEAGRGAGVDGADGAAATRGGSSSRGAAPNASRGGPRPRVALNLYDSDSSSWVLDVVEELEHDASETASGGGGGGGGGASGVNGGGSSGSSSSGSGSPTLPVERFIRGTPGGPSEDLGGLVQLPASLENSGASAAAIAAAIATATAADGRRAVPDTSNGINSGMNTGRTPVFLLPGVTVSVRAADGTLLRLRPAFMTLQQLAAALALVRDAAAAAWRRQRSAARWRVVSAIDVLTVHSAGFPIVRFPPVSSAPGGAATGAAGGGGGGDEDSDDGIPEAKELLREMGAGNRRPSPSDIAAAAAAASPLPPPTGPMAVLSTLAVGVVSFSAWCIASAEDLWEEVYSRTHWGLEEIGVPQHVNVTPTYLEDHVRHLAKANAPAVATAAAGARSRAVQRVLEKRARRRQAQQQQQQQQQQEPSHGQPAQSGDGELQRGAASQAAAPEQNAAVSTAAVAAAVTSEVRPDEGAVAAQRGQEMAAPPLVSEANASAGPAAAAAMDGAAAAAGGGGGGDAARHDAKRQRAAAAAAAAAASFSGLSLQTETMAGLSVLLQFVWAAARSAHDRAQQDGIFGAKADGGGGGGVDGLLRLAGGGRGSRDGGFAGGGGGGGGLTLTASQDGELGLVAKLDIRPVATASAAAAAAASRAAAAKRESSGADGEGPGAAAAAATAGRPEGELASSPSPSQQQTGAPSAAPASAGGGKPGGLSIRELGPTGHSGVRYELLQSSAKLASQVTRPHKFEVALHLNLRKILGDLPEDAPDQLLKLQQPAGPTPAGAAAAAGAAGRRASGAGAAAAAALEAHGLLLIGDLGLDDPNEATWMRPPSLGFVDLGGLLAPPGGAAGLRPGSAAAAAALAGGEGARSSEEGEEEGKGLEGGGGGVGSGGWLSGGSRGSREWAAGGPRRGAWGRWGR</sequence>
<feature type="compositionally biased region" description="Low complexity" evidence="2">
    <location>
        <begin position="1197"/>
        <end position="1208"/>
    </location>
</feature>
<feature type="compositionally biased region" description="Acidic residues" evidence="2">
    <location>
        <begin position="323"/>
        <end position="332"/>
    </location>
</feature>
<feature type="region of interest" description="Disordered" evidence="2">
    <location>
        <begin position="228"/>
        <end position="272"/>
    </location>
</feature>
<reference evidence="3 4" key="1">
    <citation type="journal article" date="2023" name="Commun. Biol.">
        <title>Reorganization of the ancestral sex-determining regions during the evolution of trioecy in Pleodorina starrii.</title>
        <authorList>
            <person name="Takahashi K."/>
            <person name="Suzuki S."/>
            <person name="Kawai-Toyooka H."/>
            <person name="Yamamoto K."/>
            <person name="Hamaji T."/>
            <person name="Ootsuki R."/>
            <person name="Yamaguchi H."/>
            <person name="Kawachi M."/>
            <person name="Higashiyama T."/>
            <person name="Nozaki H."/>
        </authorList>
    </citation>
    <scope>NUCLEOTIDE SEQUENCE [LARGE SCALE GENOMIC DNA]</scope>
    <source>
        <strain evidence="3 4">NIES-4479</strain>
    </source>
</reference>
<feature type="coiled-coil region" evidence="1">
    <location>
        <begin position="621"/>
        <end position="648"/>
    </location>
</feature>
<feature type="compositionally biased region" description="Low complexity" evidence="2">
    <location>
        <begin position="353"/>
        <end position="367"/>
    </location>
</feature>
<name>A0A9W6BB82_9CHLO</name>
<proteinExistence type="predicted"/>
<evidence type="ECO:0000313" key="4">
    <source>
        <dbReference type="Proteomes" id="UP001165080"/>
    </source>
</evidence>
<feature type="region of interest" description="Disordered" evidence="2">
    <location>
        <begin position="1416"/>
        <end position="1476"/>
    </location>
</feature>
<keyword evidence="1" id="KW-0175">Coiled coil</keyword>
<feature type="region of interest" description="Disordered" evidence="2">
    <location>
        <begin position="1019"/>
        <end position="1040"/>
    </location>
</feature>
<feature type="compositionally biased region" description="Low complexity" evidence="2">
    <location>
        <begin position="1171"/>
        <end position="1181"/>
    </location>
</feature>
<keyword evidence="4" id="KW-1185">Reference proteome</keyword>
<organism evidence="3 4">
    <name type="scientific">Pleodorina starrii</name>
    <dbReference type="NCBI Taxonomy" id="330485"/>
    <lineage>
        <taxon>Eukaryota</taxon>
        <taxon>Viridiplantae</taxon>
        <taxon>Chlorophyta</taxon>
        <taxon>core chlorophytes</taxon>
        <taxon>Chlorophyceae</taxon>
        <taxon>CS clade</taxon>
        <taxon>Chlamydomonadales</taxon>
        <taxon>Volvocaceae</taxon>
        <taxon>Pleodorina</taxon>
    </lineage>
</organism>
<feature type="compositionally biased region" description="Gly residues" evidence="2">
    <location>
        <begin position="535"/>
        <end position="545"/>
    </location>
</feature>
<feature type="region of interest" description="Disordered" evidence="2">
    <location>
        <begin position="1162"/>
        <end position="1208"/>
    </location>
</feature>
<protein>
    <submittedName>
        <fullName evidence="3">Uncharacterized protein</fullName>
    </submittedName>
</protein>
<feature type="region of interest" description="Disordered" evidence="2">
    <location>
        <begin position="323"/>
        <end position="490"/>
    </location>
</feature>
<comment type="caution">
    <text evidence="3">The sequence shown here is derived from an EMBL/GenBank/DDBJ whole genome shotgun (WGS) entry which is preliminary data.</text>
</comment>
<dbReference type="EMBL" id="BRXU01000002">
    <property type="protein sequence ID" value="GLC48939.1"/>
    <property type="molecule type" value="Genomic_DNA"/>
</dbReference>
<feature type="compositionally biased region" description="Low complexity" evidence="2">
    <location>
        <begin position="1426"/>
        <end position="1461"/>
    </location>
</feature>
<feature type="compositionally biased region" description="Pro residues" evidence="2">
    <location>
        <begin position="551"/>
        <end position="560"/>
    </location>
</feature>
<evidence type="ECO:0000256" key="2">
    <source>
        <dbReference type="SAM" id="MobiDB-lite"/>
    </source>
</evidence>
<feature type="compositionally biased region" description="Gly residues" evidence="2">
    <location>
        <begin position="766"/>
        <end position="776"/>
    </location>
</feature>